<dbReference type="EMBL" id="REGN01011273">
    <property type="protein sequence ID" value="RMZ97651.1"/>
    <property type="molecule type" value="Genomic_DNA"/>
</dbReference>
<name>A0A3M7PEW0_BRAPC</name>
<keyword evidence="2" id="KW-1185">Reference proteome</keyword>
<accession>A0A3M7PEW0</accession>
<reference evidence="1 2" key="1">
    <citation type="journal article" date="2018" name="Sci. Rep.">
        <title>Genomic signatures of local adaptation to the degree of environmental predictability in rotifers.</title>
        <authorList>
            <person name="Franch-Gras L."/>
            <person name="Hahn C."/>
            <person name="Garcia-Roger E.M."/>
            <person name="Carmona M.J."/>
            <person name="Serra M."/>
            <person name="Gomez A."/>
        </authorList>
    </citation>
    <scope>NUCLEOTIDE SEQUENCE [LARGE SCALE GENOMIC DNA]</scope>
    <source>
        <strain evidence="1">HYR1</strain>
    </source>
</reference>
<dbReference type="AlphaFoldDB" id="A0A3M7PEW0"/>
<evidence type="ECO:0000313" key="2">
    <source>
        <dbReference type="Proteomes" id="UP000276133"/>
    </source>
</evidence>
<proteinExistence type="predicted"/>
<protein>
    <submittedName>
        <fullName evidence="1">Uncharacterized protein</fullName>
    </submittedName>
</protein>
<comment type="caution">
    <text evidence="1">The sequence shown here is derived from an EMBL/GenBank/DDBJ whole genome shotgun (WGS) entry which is preliminary data.</text>
</comment>
<dbReference type="Proteomes" id="UP000276133">
    <property type="component" value="Unassembled WGS sequence"/>
</dbReference>
<feature type="non-terminal residue" evidence="1">
    <location>
        <position position="1"/>
    </location>
</feature>
<sequence length="60" mass="7049">LALTSQELFKKLIREGSLLKRVCKEAATNIYPVYHLNPASANMRELFNLKFIIFVQYFRT</sequence>
<evidence type="ECO:0000313" key="1">
    <source>
        <dbReference type="EMBL" id="RMZ97651.1"/>
    </source>
</evidence>
<gene>
    <name evidence="1" type="ORF">BpHYR1_047800</name>
</gene>
<organism evidence="1 2">
    <name type="scientific">Brachionus plicatilis</name>
    <name type="common">Marine rotifer</name>
    <name type="synonym">Brachionus muelleri</name>
    <dbReference type="NCBI Taxonomy" id="10195"/>
    <lineage>
        <taxon>Eukaryota</taxon>
        <taxon>Metazoa</taxon>
        <taxon>Spiralia</taxon>
        <taxon>Gnathifera</taxon>
        <taxon>Rotifera</taxon>
        <taxon>Eurotatoria</taxon>
        <taxon>Monogononta</taxon>
        <taxon>Pseudotrocha</taxon>
        <taxon>Ploima</taxon>
        <taxon>Brachionidae</taxon>
        <taxon>Brachionus</taxon>
    </lineage>
</organism>